<feature type="domain" description="EamA" evidence="7">
    <location>
        <begin position="2"/>
        <end position="131"/>
    </location>
</feature>
<feature type="transmembrane region" description="Helical" evidence="6">
    <location>
        <begin position="90"/>
        <end position="107"/>
    </location>
</feature>
<evidence type="ECO:0000256" key="2">
    <source>
        <dbReference type="ARBA" id="ARBA00007362"/>
    </source>
</evidence>
<dbReference type="InterPro" id="IPR000620">
    <property type="entry name" value="EamA_dom"/>
</dbReference>
<dbReference type="InterPro" id="IPR037185">
    <property type="entry name" value="EmrE-like"/>
</dbReference>
<dbReference type="RefSeq" id="WP_166537024.1">
    <property type="nucleotide sequence ID" value="NZ_JAABLM010000008.1"/>
</dbReference>
<evidence type="ECO:0000256" key="3">
    <source>
        <dbReference type="ARBA" id="ARBA00022692"/>
    </source>
</evidence>
<organism evidence="8 9">
    <name type="scientific">Flavobacterium ichthyis</name>
    <dbReference type="NCBI Taxonomy" id="2698827"/>
    <lineage>
        <taxon>Bacteria</taxon>
        <taxon>Pseudomonadati</taxon>
        <taxon>Bacteroidota</taxon>
        <taxon>Flavobacteriia</taxon>
        <taxon>Flavobacteriales</taxon>
        <taxon>Flavobacteriaceae</taxon>
        <taxon>Flavobacterium</taxon>
    </lineage>
</organism>
<dbReference type="Proteomes" id="UP000798602">
    <property type="component" value="Unassembled WGS sequence"/>
</dbReference>
<evidence type="ECO:0000313" key="9">
    <source>
        <dbReference type="Proteomes" id="UP000798602"/>
    </source>
</evidence>
<dbReference type="SUPFAM" id="SSF103481">
    <property type="entry name" value="Multidrug resistance efflux transporter EmrE"/>
    <property type="match status" value="2"/>
</dbReference>
<dbReference type="Pfam" id="PF00892">
    <property type="entry name" value="EamA"/>
    <property type="match status" value="2"/>
</dbReference>
<keyword evidence="9" id="KW-1185">Reference proteome</keyword>
<feature type="transmembrane region" description="Helical" evidence="6">
    <location>
        <begin position="236"/>
        <end position="257"/>
    </location>
</feature>
<feature type="transmembrane region" description="Helical" evidence="6">
    <location>
        <begin position="143"/>
        <end position="163"/>
    </location>
</feature>
<name>A0ABW9ZAP1_9FLAO</name>
<reference evidence="9" key="1">
    <citation type="submission" date="2020-01" db="EMBL/GenBank/DDBJ databases">
        <title>Sphingomonas sp. strain CSW-10.</title>
        <authorList>
            <person name="Chen W.-M."/>
        </authorList>
    </citation>
    <scope>NUCLEOTIDE SEQUENCE [LARGE SCALE GENOMIC DNA]</scope>
    <source>
        <strain evidence="9">NST-5</strain>
    </source>
</reference>
<evidence type="ECO:0000313" key="8">
    <source>
        <dbReference type="EMBL" id="NBL65201.1"/>
    </source>
</evidence>
<dbReference type="Gene3D" id="1.10.3730.20">
    <property type="match status" value="1"/>
</dbReference>
<comment type="similarity">
    <text evidence="2">Belongs to the EamA transporter family.</text>
</comment>
<comment type="subcellular location">
    <subcellularLocation>
        <location evidence="1">Membrane</location>
        <topology evidence="1">Multi-pass membrane protein</topology>
    </subcellularLocation>
</comment>
<dbReference type="EMBL" id="JAABLM010000008">
    <property type="protein sequence ID" value="NBL65201.1"/>
    <property type="molecule type" value="Genomic_DNA"/>
</dbReference>
<feature type="transmembrane region" description="Helical" evidence="6">
    <location>
        <begin position="113"/>
        <end position="131"/>
    </location>
</feature>
<dbReference type="InterPro" id="IPR050638">
    <property type="entry name" value="AA-Vitamin_Transporters"/>
</dbReference>
<dbReference type="PANTHER" id="PTHR32322:SF2">
    <property type="entry name" value="EAMA DOMAIN-CONTAINING PROTEIN"/>
    <property type="match status" value="1"/>
</dbReference>
<keyword evidence="4 6" id="KW-1133">Transmembrane helix</keyword>
<keyword evidence="3 6" id="KW-0812">Transmembrane</keyword>
<evidence type="ECO:0000256" key="1">
    <source>
        <dbReference type="ARBA" id="ARBA00004141"/>
    </source>
</evidence>
<keyword evidence="5 6" id="KW-0472">Membrane</keyword>
<sequence length="285" mass="32100">MIYIILSVICSVSVGVLIKIARRFEIDFVQIITLNYISAIFLCYFSYQPEIPLEEPLPWNLYIPLGIFLPSVFFLLAMSVKHMGIVKTDIVQRLSLFIPVLASVFIFNEQFSTLKILGLLLAFVAIYFILTRKENLENAGNNWLYPAMVMVGFGIADVLFKSLTSQTHIPYTTSLFIVFCLSLLISSIFSLYSIFFYKKPFSFLNVAFGLFLGLLNFGNILFYLKAHDALSESPTTVFASMNLGVIIAGTLIGIFYFKEKITPKNYIGIALAILAIVLITLSKLH</sequence>
<feature type="domain" description="EamA" evidence="7">
    <location>
        <begin position="149"/>
        <end position="280"/>
    </location>
</feature>
<feature type="transmembrane region" description="Helical" evidence="6">
    <location>
        <begin position="59"/>
        <end position="78"/>
    </location>
</feature>
<feature type="transmembrane region" description="Helical" evidence="6">
    <location>
        <begin position="28"/>
        <end position="47"/>
    </location>
</feature>
<evidence type="ECO:0000256" key="6">
    <source>
        <dbReference type="SAM" id="Phobius"/>
    </source>
</evidence>
<feature type="transmembrane region" description="Helical" evidence="6">
    <location>
        <begin position="266"/>
        <end position="284"/>
    </location>
</feature>
<protein>
    <submittedName>
        <fullName evidence="8">EamA family transporter</fullName>
    </submittedName>
</protein>
<gene>
    <name evidence="8" type="ORF">GV828_08335</name>
</gene>
<evidence type="ECO:0000256" key="4">
    <source>
        <dbReference type="ARBA" id="ARBA00022989"/>
    </source>
</evidence>
<feature type="transmembrane region" description="Helical" evidence="6">
    <location>
        <begin position="203"/>
        <end position="224"/>
    </location>
</feature>
<dbReference type="PANTHER" id="PTHR32322">
    <property type="entry name" value="INNER MEMBRANE TRANSPORTER"/>
    <property type="match status" value="1"/>
</dbReference>
<comment type="caution">
    <text evidence="8">The sequence shown here is derived from an EMBL/GenBank/DDBJ whole genome shotgun (WGS) entry which is preliminary data.</text>
</comment>
<evidence type="ECO:0000256" key="5">
    <source>
        <dbReference type="ARBA" id="ARBA00023136"/>
    </source>
</evidence>
<feature type="transmembrane region" description="Helical" evidence="6">
    <location>
        <begin position="175"/>
        <end position="196"/>
    </location>
</feature>
<proteinExistence type="inferred from homology"/>
<accession>A0ABW9ZAP1</accession>
<evidence type="ECO:0000259" key="7">
    <source>
        <dbReference type="Pfam" id="PF00892"/>
    </source>
</evidence>